<organism evidence="2 3">
    <name type="scientific">Rhodopseudomonas palustris</name>
    <dbReference type="NCBI Taxonomy" id="1076"/>
    <lineage>
        <taxon>Bacteria</taxon>
        <taxon>Pseudomonadati</taxon>
        <taxon>Pseudomonadota</taxon>
        <taxon>Alphaproteobacteria</taxon>
        <taxon>Hyphomicrobiales</taxon>
        <taxon>Nitrobacteraceae</taxon>
        <taxon>Rhodopseudomonas</taxon>
    </lineage>
</organism>
<protein>
    <submittedName>
        <fullName evidence="2">Uncharacterized protein</fullName>
    </submittedName>
</protein>
<name>A0A418VNS1_RHOPL</name>
<feature type="transmembrane region" description="Helical" evidence="1">
    <location>
        <begin position="28"/>
        <end position="46"/>
    </location>
</feature>
<comment type="caution">
    <text evidence="2">The sequence shown here is derived from an EMBL/GenBank/DDBJ whole genome shotgun (WGS) entry which is preliminary data.</text>
</comment>
<dbReference type="AlphaFoldDB" id="A0A418VNS1"/>
<evidence type="ECO:0000256" key="1">
    <source>
        <dbReference type="SAM" id="Phobius"/>
    </source>
</evidence>
<proteinExistence type="predicted"/>
<evidence type="ECO:0000313" key="3">
    <source>
        <dbReference type="Proteomes" id="UP000285523"/>
    </source>
</evidence>
<dbReference type="EMBL" id="QYYD01000002">
    <property type="protein sequence ID" value="RJF77799.1"/>
    <property type="molecule type" value="Genomic_DNA"/>
</dbReference>
<evidence type="ECO:0000313" key="2">
    <source>
        <dbReference type="EMBL" id="RJF77799.1"/>
    </source>
</evidence>
<keyword evidence="1" id="KW-0812">Transmembrane</keyword>
<dbReference type="Proteomes" id="UP000285523">
    <property type="component" value="Unassembled WGS sequence"/>
</dbReference>
<gene>
    <name evidence="2" type="ORF">D4Q52_02520</name>
</gene>
<keyword evidence="1" id="KW-0472">Membrane</keyword>
<keyword evidence="1" id="KW-1133">Transmembrane helix</keyword>
<sequence>MLFVSIAIWASLSFWLMSIQYTSQLTWVVALALGAGLFALVVRRLTGELRAFRESRNHPRPW</sequence>
<dbReference type="RefSeq" id="WP_119854967.1">
    <property type="nucleotide sequence ID" value="NZ_QYYD01000002.1"/>
</dbReference>
<accession>A0A418VNS1</accession>
<reference evidence="2 3" key="1">
    <citation type="submission" date="2018-09" db="EMBL/GenBank/DDBJ databases">
        <title>Draft genome sequence of Rhodopseudomonas palustris 2.1.18.</title>
        <authorList>
            <person name="Robertson S.L."/>
            <person name="Meyer T.E."/>
            <person name="Kyndt J.A."/>
        </authorList>
    </citation>
    <scope>NUCLEOTIDE SEQUENCE [LARGE SCALE GENOMIC DNA]</scope>
    <source>
        <strain evidence="2 3">2.1.18</strain>
    </source>
</reference>